<evidence type="ECO:0000313" key="2">
    <source>
        <dbReference type="Proteomes" id="UP000216871"/>
    </source>
</evidence>
<sequence length="222" mass="23438">MTLGVSVWGRTAARHRSTAPAAAVPAAVPDAAPAWPTVPSSIPAVLPEGGNTGNHRYRRCVVAGRRIAVTVGMGIPAALQVAWHAWHRAGLSPASSPAAVPLSPPVPVREVRAGRTAAGFGAGRSAGHREIPVVGRTDWTCWTYWTDWLAASWCPLAKSPSPPIVSRRDANANTGVVWLCPASPGVVSLVPFVSYSFSYSVVGHRCRAGFIRQSHAPPRHGW</sequence>
<protein>
    <submittedName>
        <fullName evidence="1">Uncharacterized protein</fullName>
    </submittedName>
</protein>
<name>A0A261FPR1_9BIFI</name>
<accession>A0A261FPR1</accession>
<reference evidence="1 2" key="1">
    <citation type="journal article" date="2017" name="BMC Genomics">
        <title>Comparative genomic and phylogenomic analyses of the Bifidobacteriaceae family.</title>
        <authorList>
            <person name="Lugli G.A."/>
            <person name="Milani C."/>
            <person name="Turroni F."/>
            <person name="Duranti S."/>
            <person name="Mancabelli L."/>
            <person name="Mangifesta M."/>
            <person name="Ferrario C."/>
            <person name="Modesto M."/>
            <person name="Mattarelli P."/>
            <person name="Jiri K."/>
            <person name="van Sinderen D."/>
            <person name="Ventura M."/>
        </authorList>
    </citation>
    <scope>NUCLEOTIDE SEQUENCE [LARGE SCALE GENOMIC DNA]</scope>
    <source>
        <strain evidence="1 2">DSM 100196</strain>
    </source>
</reference>
<organism evidence="1 2">
    <name type="scientific">Bifidobacterium myosotis</name>
    <dbReference type="NCBI Taxonomy" id="1630166"/>
    <lineage>
        <taxon>Bacteria</taxon>
        <taxon>Bacillati</taxon>
        <taxon>Actinomycetota</taxon>
        <taxon>Actinomycetes</taxon>
        <taxon>Bifidobacteriales</taxon>
        <taxon>Bifidobacteriaceae</taxon>
        <taxon>Bifidobacterium</taxon>
    </lineage>
</organism>
<dbReference type="EMBL" id="MWWW01000004">
    <property type="protein sequence ID" value="OZG61078.1"/>
    <property type="molecule type" value="Genomic_DNA"/>
</dbReference>
<dbReference type="Proteomes" id="UP000216871">
    <property type="component" value="Unassembled WGS sequence"/>
</dbReference>
<dbReference type="AlphaFoldDB" id="A0A261FPR1"/>
<proteinExistence type="predicted"/>
<keyword evidence="2" id="KW-1185">Reference proteome</keyword>
<comment type="caution">
    <text evidence="1">The sequence shown here is derived from an EMBL/GenBank/DDBJ whole genome shotgun (WGS) entry which is preliminary data.</text>
</comment>
<evidence type="ECO:0000313" key="1">
    <source>
        <dbReference type="EMBL" id="OZG61078.1"/>
    </source>
</evidence>
<gene>
    <name evidence="1" type="ORF">BMYO_0377</name>
</gene>